<feature type="region of interest" description="Disordered" evidence="7">
    <location>
        <begin position="210"/>
        <end position="244"/>
    </location>
</feature>
<keyword evidence="2" id="KW-0963">Cytoplasm</keyword>
<gene>
    <name evidence="8" type="ORF">GCM10011398_05410</name>
</gene>
<dbReference type="PANTHER" id="PTHR10381:SF70">
    <property type="entry name" value="ATP-DEPENDENT CLP PROTEASE PROTEOLYTIC SUBUNIT"/>
    <property type="match status" value="1"/>
</dbReference>
<dbReference type="SUPFAM" id="SSF52096">
    <property type="entry name" value="ClpP/crotonase"/>
    <property type="match status" value="1"/>
</dbReference>
<evidence type="ECO:0000256" key="2">
    <source>
        <dbReference type="ARBA" id="ARBA00022490"/>
    </source>
</evidence>
<proteinExistence type="inferred from homology"/>
<dbReference type="PANTHER" id="PTHR10381">
    <property type="entry name" value="ATP-DEPENDENT CLP PROTEASE PROTEOLYTIC SUBUNIT"/>
    <property type="match status" value="1"/>
</dbReference>
<reference evidence="8" key="1">
    <citation type="journal article" date="2014" name="Int. J. Syst. Evol. Microbiol.">
        <title>Complete genome sequence of Corynebacterium casei LMG S-19264T (=DSM 44701T), isolated from a smear-ripened cheese.</title>
        <authorList>
            <consortium name="US DOE Joint Genome Institute (JGI-PGF)"/>
            <person name="Walter F."/>
            <person name="Albersmeier A."/>
            <person name="Kalinowski J."/>
            <person name="Ruckert C."/>
        </authorList>
    </citation>
    <scope>NUCLEOTIDE SEQUENCE</scope>
    <source>
        <strain evidence="8">CGMCC 1.12754</strain>
    </source>
</reference>
<name>A0A917H191_9BACI</name>
<accession>A0A917H191</accession>
<dbReference type="InterPro" id="IPR001907">
    <property type="entry name" value="ClpP"/>
</dbReference>
<dbReference type="GO" id="GO:0004252">
    <property type="term" value="F:serine-type endopeptidase activity"/>
    <property type="evidence" value="ECO:0007669"/>
    <property type="project" value="InterPro"/>
</dbReference>
<dbReference type="InterPro" id="IPR029045">
    <property type="entry name" value="ClpP/crotonase-like_dom_sf"/>
</dbReference>
<keyword evidence="3" id="KW-0645">Protease</keyword>
<protein>
    <recommendedName>
        <fullName evidence="6">ATP-dependent Clp protease proteolytic subunit</fullName>
    </recommendedName>
</protein>
<evidence type="ECO:0000256" key="7">
    <source>
        <dbReference type="SAM" id="MobiDB-lite"/>
    </source>
</evidence>
<comment type="similarity">
    <text evidence="1 6">Belongs to the peptidase S14 family.</text>
</comment>
<dbReference type="InterPro" id="IPR023562">
    <property type="entry name" value="ClpP/TepA"/>
</dbReference>
<evidence type="ECO:0000256" key="3">
    <source>
        <dbReference type="ARBA" id="ARBA00022670"/>
    </source>
</evidence>
<dbReference type="EMBL" id="BMFR01000001">
    <property type="protein sequence ID" value="GGG64716.1"/>
    <property type="molecule type" value="Genomic_DNA"/>
</dbReference>
<dbReference type="PRINTS" id="PR00127">
    <property type="entry name" value="CLPPROTEASEP"/>
</dbReference>
<comment type="caution">
    <text evidence="8">The sequence shown here is derived from an EMBL/GenBank/DDBJ whole genome shotgun (WGS) entry which is preliminary data.</text>
</comment>
<dbReference type="RefSeq" id="WP_188453791.1">
    <property type="nucleotide sequence ID" value="NZ_BMFR01000001.1"/>
</dbReference>
<dbReference type="Gene3D" id="3.90.226.10">
    <property type="entry name" value="2-enoyl-CoA Hydratase, Chain A, domain 1"/>
    <property type="match status" value="1"/>
</dbReference>
<dbReference type="GO" id="GO:0009368">
    <property type="term" value="C:endopeptidase Clp complex"/>
    <property type="evidence" value="ECO:0007669"/>
    <property type="project" value="TreeGrafter"/>
</dbReference>
<evidence type="ECO:0000256" key="4">
    <source>
        <dbReference type="ARBA" id="ARBA00022801"/>
    </source>
</evidence>
<evidence type="ECO:0000313" key="8">
    <source>
        <dbReference type="EMBL" id="GGG64716.1"/>
    </source>
</evidence>
<keyword evidence="5" id="KW-0720">Serine protease</keyword>
<keyword evidence="4" id="KW-0378">Hydrolase</keyword>
<evidence type="ECO:0000256" key="6">
    <source>
        <dbReference type="RuleBase" id="RU003567"/>
    </source>
</evidence>
<dbReference type="GO" id="GO:0004176">
    <property type="term" value="F:ATP-dependent peptidase activity"/>
    <property type="evidence" value="ECO:0007669"/>
    <property type="project" value="InterPro"/>
</dbReference>
<dbReference type="Proteomes" id="UP000622860">
    <property type="component" value="Unassembled WGS sequence"/>
</dbReference>
<reference evidence="8" key="2">
    <citation type="submission" date="2020-09" db="EMBL/GenBank/DDBJ databases">
        <authorList>
            <person name="Sun Q."/>
            <person name="Zhou Y."/>
        </authorList>
    </citation>
    <scope>NUCLEOTIDE SEQUENCE</scope>
    <source>
        <strain evidence="8">CGMCC 1.12754</strain>
    </source>
</reference>
<evidence type="ECO:0000256" key="5">
    <source>
        <dbReference type="ARBA" id="ARBA00022825"/>
    </source>
</evidence>
<evidence type="ECO:0000313" key="9">
    <source>
        <dbReference type="Proteomes" id="UP000622860"/>
    </source>
</evidence>
<dbReference type="GO" id="GO:0006515">
    <property type="term" value="P:protein quality control for misfolded or incompletely synthesized proteins"/>
    <property type="evidence" value="ECO:0007669"/>
    <property type="project" value="TreeGrafter"/>
</dbReference>
<organism evidence="8 9">
    <name type="scientific">Virgibacillus oceani</name>
    <dbReference type="NCBI Taxonomy" id="1479511"/>
    <lineage>
        <taxon>Bacteria</taxon>
        <taxon>Bacillati</taxon>
        <taxon>Bacillota</taxon>
        <taxon>Bacilli</taxon>
        <taxon>Bacillales</taxon>
        <taxon>Bacillaceae</taxon>
        <taxon>Virgibacillus</taxon>
    </lineage>
</organism>
<dbReference type="GO" id="GO:0051117">
    <property type="term" value="F:ATPase binding"/>
    <property type="evidence" value="ECO:0007669"/>
    <property type="project" value="TreeGrafter"/>
</dbReference>
<dbReference type="CDD" id="cd07016">
    <property type="entry name" value="S14_ClpP_1"/>
    <property type="match status" value="1"/>
</dbReference>
<evidence type="ECO:0000256" key="1">
    <source>
        <dbReference type="ARBA" id="ARBA00007039"/>
    </source>
</evidence>
<keyword evidence="9" id="KW-1185">Reference proteome</keyword>
<dbReference type="NCBIfam" id="NF045542">
    <property type="entry name" value="Clp_rel_HeadMat"/>
    <property type="match status" value="1"/>
</dbReference>
<dbReference type="Pfam" id="PF00574">
    <property type="entry name" value="CLP_protease"/>
    <property type="match status" value="1"/>
</dbReference>
<dbReference type="AlphaFoldDB" id="A0A917H191"/>
<sequence length="244" mass="27306">MKHKITGDIFRWNSSIWDFNRLMRSVKPDEEIDLTINSMGGDAFTGIDIMNTLRSHKGTVTVTISGIAASAASVMCMGADKVKAYSNTQMMLHFASSGIFGNAKALRKRADDLESIDESVLASYTHRVDEGEAKKMLEKETYLSAKKALEIGLIDEIVDAKPEKVESEVFENKAKEFNNKLSNEPVASSTSIDEETLKEMFAEFKNEIRNELQQNNEPPEPKPTPAETKQNLSKLFLNYKNEGE</sequence>